<dbReference type="GO" id="GO:0031398">
    <property type="term" value="P:positive regulation of protein ubiquitination"/>
    <property type="evidence" value="ECO:0007669"/>
    <property type="project" value="TreeGrafter"/>
</dbReference>
<dbReference type="GO" id="GO:0048471">
    <property type="term" value="C:perinuclear region of cytoplasm"/>
    <property type="evidence" value="ECO:0007669"/>
    <property type="project" value="TreeGrafter"/>
</dbReference>
<feature type="region of interest" description="Disordered" evidence="5">
    <location>
        <begin position="1"/>
        <end position="149"/>
    </location>
</feature>
<keyword evidence="2 6" id="KW-0812">Transmembrane</keyword>
<organism evidence="7 8">
    <name type="scientific">Modicella reniformis</name>
    <dbReference type="NCBI Taxonomy" id="1440133"/>
    <lineage>
        <taxon>Eukaryota</taxon>
        <taxon>Fungi</taxon>
        <taxon>Fungi incertae sedis</taxon>
        <taxon>Mucoromycota</taxon>
        <taxon>Mortierellomycotina</taxon>
        <taxon>Mortierellomycetes</taxon>
        <taxon>Mortierellales</taxon>
        <taxon>Mortierellaceae</taxon>
        <taxon>Modicella</taxon>
    </lineage>
</organism>
<keyword evidence="3 6" id="KW-1133">Transmembrane helix</keyword>
<feature type="compositionally biased region" description="Acidic residues" evidence="5">
    <location>
        <begin position="340"/>
        <end position="349"/>
    </location>
</feature>
<protein>
    <recommendedName>
        <fullName evidence="9">Metal homeostatis protein bsd2</fullName>
    </recommendedName>
</protein>
<feature type="transmembrane region" description="Helical" evidence="6">
    <location>
        <begin position="286"/>
        <end position="307"/>
    </location>
</feature>
<evidence type="ECO:0008006" key="9">
    <source>
        <dbReference type="Google" id="ProtNLM"/>
    </source>
</evidence>
<dbReference type="GO" id="GO:0007034">
    <property type="term" value="P:vacuolar transport"/>
    <property type="evidence" value="ECO:0007669"/>
    <property type="project" value="InterPro"/>
</dbReference>
<dbReference type="GO" id="GO:0030001">
    <property type="term" value="P:metal ion transport"/>
    <property type="evidence" value="ECO:0007669"/>
    <property type="project" value="InterPro"/>
</dbReference>
<feature type="non-terminal residue" evidence="7">
    <location>
        <position position="365"/>
    </location>
</feature>
<keyword evidence="8" id="KW-1185">Reference proteome</keyword>
<dbReference type="GO" id="GO:0016020">
    <property type="term" value="C:membrane"/>
    <property type="evidence" value="ECO:0007669"/>
    <property type="project" value="UniProtKB-SubCell"/>
</dbReference>
<feature type="compositionally biased region" description="Low complexity" evidence="5">
    <location>
        <begin position="17"/>
        <end position="62"/>
    </location>
</feature>
<feature type="compositionally biased region" description="Low complexity" evidence="5">
    <location>
        <begin position="140"/>
        <end position="149"/>
    </location>
</feature>
<feature type="non-terminal residue" evidence="7">
    <location>
        <position position="1"/>
    </location>
</feature>
<gene>
    <name evidence="7" type="ORF">BGZ65_010869</name>
</gene>
<evidence type="ECO:0000313" key="7">
    <source>
        <dbReference type="EMBL" id="KAF9920862.1"/>
    </source>
</evidence>
<feature type="compositionally biased region" description="Low complexity" evidence="5">
    <location>
        <begin position="108"/>
        <end position="124"/>
    </location>
</feature>
<proteinExistence type="predicted"/>
<reference evidence="7" key="1">
    <citation type="journal article" date="2020" name="Fungal Divers.">
        <title>Resolving the Mortierellaceae phylogeny through synthesis of multi-gene phylogenetics and phylogenomics.</title>
        <authorList>
            <person name="Vandepol N."/>
            <person name="Liber J."/>
            <person name="Desiro A."/>
            <person name="Na H."/>
            <person name="Kennedy M."/>
            <person name="Barry K."/>
            <person name="Grigoriev I.V."/>
            <person name="Miller A.N."/>
            <person name="O'Donnell K."/>
            <person name="Stajich J.E."/>
            <person name="Bonito G."/>
        </authorList>
    </citation>
    <scope>NUCLEOTIDE SEQUENCE</scope>
    <source>
        <strain evidence="7">MES-2147</strain>
    </source>
</reference>
<comment type="caution">
    <text evidence="7">The sequence shown here is derived from an EMBL/GenBank/DDBJ whole genome shotgun (WGS) entry which is preliminary data.</text>
</comment>
<comment type="subcellular location">
    <subcellularLocation>
        <location evidence="1">Membrane</location>
        <topology evidence="1">Multi-pass membrane protein</topology>
    </subcellularLocation>
</comment>
<feature type="compositionally biased region" description="Acidic residues" evidence="5">
    <location>
        <begin position="87"/>
        <end position="101"/>
    </location>
</feature>
<evidence type="ECO:0000256" key="5">
    <source>
        <dbReference type="SAM" id="MobiDB-lite"/>
    </source>
</evidence>
<dbReference type="AlphaFoldDB" id="A0A9P6LRF7"/>
<evidence type="ECO:0000256" key="1">
    <source>
        <dbReference type="ARBA" id="ARBA00004141"/>
    </source>
</evidence>
<evidence type="ECO:0000256" key="3">
    <source>
        <dbReference type="ARBA" id="ARBA00022989"/>
    </source>
</evidence>
<dbReference type="PANTHER" id="PTHR13396">
    <property type="entry name" value="NEDD4 FAMILY INTERACTING PROTEIN 1/2"/>
    <property type="match status" value="1"/>
</dbReference>
<feature type="region of interest" description="Disordered" evidence="5">
    <location>
        <begin position="339"/>
        <end position="365"/>
    </location>
</feature>
<evidence type="ECO:0000256" key="6">
    <source>
        <dbReference type="SAM" id="Phobius"/>
    </source>
</evidence>
<evidence type="ECO:0000313" key="8">
    <source>
        <dbReference type="Proteomes" id="UP000749646"/>
    </source>
</evidence>
<sequence length="365" mass="38782">IPVSEITELEEPRRDSSSASAALTSTRSHQKKTTTTTTNSTTHTTGTTSTTTTTTTTATTNASRRKGKQSDRRGYSALPHGDIKVEDDNEEEEDEFEDAAEDSVMLKPLGASSSLASRSAPRRPVYSSNDDDGDDDNENEISVAPSAAEGSSSGAAAAAAAAAVGQNNVSTSITSETGATAATANRWTSGARTTNVSFLARLTGRQRPERDARRMLQSSIDGVFSNLSAKPRVEKPYEEELPPAYKSVALDVSPAYYETTVLTPGFADDDDMLLVDGLPVGGLFGFMWNMIISTSFQFVGFFLTYLLHTSHATKQGSKSGLGITFISIGYNMLNGRLPDSEDSSEDSLLDSDTGYMGNADPTPSS</sequence>
<evidence type="ECO:0000256" key="2">
    <source>
        <dbReference type="ARBA" id="ARBA00022692"/>
    </source>
</evidence>
<dbReference type="OrthoDB" id="10003116at2759"/>
<dbReference type="Pfam" id="PF10176">
    <property type="entry name" value="NEDD4_Bsd2"/>
    <property type="match status" value="1"/>
</dbReference>
<dbReference type="EMBL" id="JAAAHW010011157">
    <property type="protein sequence ID" value="KAF9920862.1"/>
    <property type="molecule type" value="Genomic_DNA"/>
</dbReference>
<name>A0A9P6LRF7_9FUNG</name>
<dbReference type="InterPro" id="IPR019325">
    <property type="entry name" value="NEDD4/Bsd2"/>
</dbReference>
<dbReference type="Proteomes" id="UP000749646">
    <property type="component" value="Unassembled WGS sequence"/>
</dbReference>
<dbReference type="GO" id="GO:0005794">
    <property type="term" value="C:Golgi apparatus"/>
    <property type="evidence" value="ECO:0007669"/>
    <property type="project" value="TreeGrafter"/>
</dbReference>
<dbReference type="GO" id="GO:0006511">
    <property type="term" value="P:ubiquitin-dependent protein catabolic process"/>
    <property type="evidence" value="ECO:0007669"/>
    <property type="project" value="TreeGrafter"/>
</dbReference>
<accession>A0A9P6LRF7</accession>
<dbReference type="PANTHER" id="PTHR13396:SF5">
    <property type="entry name" value="NEDD4 FAMILY INTERACTING PROTEIN"/>
    <property type="match status" value="1"/>
</dbReference>
<keyword evidence="4 6" id="KW-0472">Membrane</keyword>
<evidence type="ECO:0000256" key="4">
    <source>
        <dbReference type="ARBA" id="ARBA00023136"/>
    </source>
</evidence>
<dbReference type="GO" id="GO:0005783">
    <property type="term" value="C:endoplasmic reticulum"/>
    <property type="evidence" value="ECO:0007669"/>
    <property type="project" value="TreeGrafter"/>
</dbReference>
<feature type="compositionally biased region" description="Acidic residues" evidence="5">
    <location>
        <begin position="129"/>
        <end position="139"/>
    </location>
</feature>